<proteinExistence type="predicted"/>
<keyword evidence="1" id="KW-1185">Reference proteome</keyword>
<name>A0A1I7W8A4_HETBA</name>
<reference evidence="2" key="1">
    <citation type="submission" date="2016-11" db="UniProtKB">
        <authorList>
            <consortium name="WormBaseParasite"/>
        </authorList>
    </citation>
    <scope>IDENTIFICATION</scope>
</reference>
<dbReference type="AlphaFoldDB" id="A0A1I7W8A4"/>
<sequence length="86" mass="9822">MIRLYLVFQLRSECNPFSVLLMRLFRTVRTLESGVSKRAKVNKGAFGLIDRLVPRPPPALVLSQSSSAPRRWLAVGFHPDLRVKLF</sequence>
<accession>A0A1I7W8A4</accession>
<organism evidence="1 2">
    <name type="scientific">Heterorhabditis bacteriophora</name>
    <name type="common">Entomopathogenic nematode worm</name>
    <dbReference type="NCBI Taxonomy" id="37862"/>
    <lineage>
        <taxon>Eukaryota</taxon>
        <taxon>Metazoa</taxon>
        <taxon>Ecdysozoa</taxon>
        <taxon>Nematoda</taxon>
        <taxon>Chromadorea</taxon>
        <taxon>Rhabditida</taxon>
        <taxon>Rhabditina</taxon>
        <taxon>Rhabditomorpha</taxon>
        <taxon>Strongyloidea</taxon>
        <taxon>Heterorhabditidae</taxon>
        <taxon>Heterorhabditis</taxon>
    </lineage>
</organism>
<evidence type="ECO:0000313" key="2">
    <source>
        <dbReference type="WBParaSite" id="Hba_00866"/>
    </source>
</evidence>
<protein>
    <submittedName>
        <fullName evidence="2">Secreted protein</fullName>
    </submittedName>
</protein>
<evidence type="ECO:0000313" key="1">
    <source>
        <dbReference type="Proteomes" id="UP000095283"/>
    </source>
</evidence>
<dbReference type="Proteomes" id="UP000095283">
    <property type="component" value="Unplaced"/>
</dbReference>
<dbReference type="WBParaSite" id="Hba_00866">
    <property type="protein sequence ID" value="Hba_00866"/>
    <property type="gene ID" value="Hba_00866"/>
</dbReference>